<evidence type="ECO:0000259" key="9">
    <source>
        <dbReference type="Pfam" id="PF25967"/>
    </source>
</evidence>
<dbReference type="Gene3D" id="2.40.50.100">
    <property type="match status" value="1"/>
</dbReference>
<dbReference type="InterPro" id="IPR058624">
    <property type="entry name" value="MdtA-like_HH"/>
</dbReference>
<evidence type="ECO:0000256" key="4">
    <source>
        <dbReference type="SAM" id="MobiDB-lite"/>
    </source>
</evidence>
<dbReference type="AlphaFoldDB" id="A0A1V0BIS1"/>
<feature type="domain" description="Multidrug resistance protein MdtA-like barrel-sandwich hybrid" evidence="7">
    <location>
        <begin position="61"/>
        <end position="204"/>
    </location>
</feature>
<dbReference type="RefSeq" id="WP_054065465.1">
    <property type="nucleotide sequence ID" value="NZ_CP020121.1"/>
</dbReference>
<evidence type="ECO:0000256" key="1">
    <source>
        <dbReference type="ARBA" id="ARBA00004196"/>
    </source>
</evidence>
<dbReference type="Pfam" id="PF25944">
    <property type="entry name" value="Beta-barrel_RND"/>
    <property type="match status" value="1"/>
</dbReference>
<feature type="region of interest" description="Disordered" evidence="4">
    <location>
        <begin position="375"/>
        <end position="403"/>
    </location>
</feature>
<dbReference type="PANTHER" id="PTHR30158:SF24">
    <property type="entry name" value="HLYD FAMILY SECRETION PROTEIN"/>
    <property type="match status" value="1"/>
</dbReference>
<dbReference type="SUPFAM" id="SSF111369">
    <property type="entry name" value="HlyD-like secretion proteins"/>
    <property type="match status" value="1"/>
</dbReference>
<dbReference type="Pfam" id="PF25967">
    <property type="entry name" value="RND-MFP_C"/>
    <property type="match status" value="1"/>
</dbReference>
<feature type="domain" description="Multidrug resistance protein MdtA-like alpha-helical hairpin" evidence="6">
    <location>
        <begin position="102"/>
        <end position="171"/>
    </location>
</feature>
<feature type="domain" description="Multidrug resistance protein MdtA-like C-terminal permuted SH3" evidence="9">
    <location>
        <begin position="305"/>
        <end position="360"/>
    </location>
</feature>
<dbReference type="GeneID" id="83039332"/>
<dbReference type="GO" id="GO:0005886">
    <property type="term" value="C:plasma membrane"/>
    <property type="evidence" value="ECO:0007669"/>
    <property type="project" value="TreeGrafter"/>
</dbReference>
<dbReference type="KEGG" id="cke:B5M06_08355"/>
<keyword evidence="3" id="KW-0175">Coiled coil</keyword>
<dbReference type="GO" id="GO:0022857">
    <property type="term" value="F:transmembrane transporter activity"/>
    <property type="evidence" value="ECO:0007669"/>
    <property type="project" value="InterPro"/>
</dbReference>
<proteinExistence type="inferred from homology"/>
<evidence type="ECO:0000313" key="11">
    <source>
        <dbReference type="Proteomes" id="UP000242792"/>
    </source>
</evidence>
<dbReference type="OrthoDB" id="9783047at2"/>
<comment type="similarity">
    <text evidence="2">Belongs to the membrane fusion protein (MFP) (TC 8.A.1) family.</text>
</comment>
<evidence type="ECO:0000256" key="2">
    <source>
        <dbReference type="ARBA" id="ARBA00009477"/>
    </source>
</evidence>
<protein>
    <submittedName>
        <fullName evidence="10">Efflux transporter periplasmic adaptor subunit</fullName>
    </submittedName>
</protein>
<dbReference type="Proteomes" id="UP000242792">
    <property type="component" value="Chromosome"/>
</dbReference>
<dbReference type="InterPro" id="IPR058625">
    <property type="entry name" value="MdtA-like_BSH"/>
</dbReference>
<name>A0A1V0BIS1_9BURK</name>
<dbReference type="Gene3D" id="2.40.420.20">
    <property type="match status" value="1"/>
</dbReference>
<evidence type="ECO:0000259" key="8">
    <source>
        <dbReference type="Pfam" id="PF25944"/>
    </source>
</evidence>
<organism evidence="10 11">
    <name type="scientific">Comamonas kerstersii</name>
    <dbReference type="NCBI Taxonomy" id="225992"/>
    <lineage>
        <taxon>Bacteria</taxon>
        <taxon>Pseudomonadati</taxon>
        <taxon>Pseudomonadota</taxon>
        <taxon>Betaproteobacteria</taxon>
        <taxon>Burkholderiales</taxon>
        <taxon>Comamonadaceae</taxon>
        <taxon>Comamonas</taxon>
    </lineage>
</organism>
<dbReference type="InterPro" id="IPR006143">
    <property type="entry name" value="RND_pump_MFP"/>
</dbReference>
<keyword evidence="5" id="KW-0732">Signal</keyword>
<dbReference type="NCBIfam" id="NF007132">
    <property type="entry name" value="PRK09578.1"/>
    <property type="match status" value="1"/>
</dbReference>
<dbReference type="InterPro" id="IPR058627">
    <property type="entry name" value="MdtA-like_C"/>
</dbReference>
<dbReference type="NCBIfam" id="TIGR01730">
    <property type="entry name" value="RND_mfp"/>
    <property type="match status" value="1"/>
</dbReference>
<accession>A0A1V0BIS1</accession>
<sequence>MKQRVSLRTLALLSVVVLITGCSKPEAQQAAQEPAEVGVIVAAATPTSVATELPGRLEPYREAEVRARVAGIVTARLYEEGQDVARGAALFQIDPAPLQAAYDSEAANLARAQANLSAAADKLRRYADLVSDRAISERDHAESVAQERQARAEVALARANLQSAKLKLDYARVTSPIDGRARRALVTEGALVGEGQATPLTVVQQIDPIYVNFAQPAAEVMQLQKQIRAGALESVAPDQVRVRLLLPDGSEYARGGTLSFADLAVDPGTDNVTMRALFENPGRDLLPGMYVRVRLEQAINRDTYLVPRNALLRNAEGAHVLAAGPDGELKKIAVTAHRLQGANWIVTQGLAGGERIVVENAAHLAAGQKIKPVERAAPSAQAAAAENPEAGVQARTAAEGKKG</sequence>
<evidence type="ECO:0000259" key="6">
    <source>
        <dbReference type="Pfam" id="PF25876"/>
    </source>
</evidence>
<reference evidence="10 11" key="1">
    <citation type="submission" date="2017-03" db="EMBL/GenBank/DDBJ databases">
        <title>Rapid Whole Genome Sequencing of Comamonas kerstersii Causing Continuous ambulatory Peritoneal Dialysis-Associated Peritonitis.</title>
        <authorList>
            <person name="Zheng B."/>
        </authorList>
    </citation>
    <scope>NUCLEOTIDE SEQUENCE [LARGE SCALE GENOMIC DNA]</scope>
    <source>
        <strain evidence="10 11">8943</strain>
    </source>
</reference>
<evidence type="ECO:0000256" key="5">
    <source>
        <dbReference type="SAM" id="SignalP"/>
    </source>
</evidence>
<gene>
    <name evidence="10" type="ORF">B5M06_08355</name>
</gene>
<dbReference type="GO" id="GO:0030313">
    <property type="term" value="C:cell envelope"/>
    <property type="evidence" value="ECO:0007669"/>
    <property type="project" value="UniProtKB-SubCell"/>
</dbReference>
<dbReference type="Pfam" id="PF25917">
    <property type="entry name" value="BSH_RND"/>
    <property type="match status" value="1"/>
</dbReference>
<feature type="signal peptide" evidence="5">
    <location>
        <begin position="1"/>
        <end position="27"/>
    </location>
</feature>
<dbReference type="PANTHER" id="PTHR30158">
    <property type="entry name" value="ACRA/E-RELATED COMPONENT OF DRUG EFFLUX TRANSPORTER"/>
    <property type="match status" value="1"/>
</dbReference>
<feature type="chain" id="PRO_5010738430" evidence="5">
    <location>
        <begin position="28"/>
        <end position="403"/>
    </location>
</feature>
<dbReference type="Gene3D" id="2.40.30.170">
    <property type="match status" value="1"/>
</dbReference>
<dbReference type="InterPro" id="IPR058626">
    <property type="entry name" value="MdtA-like_b-barrel"/>
</dbReference>
<dbReference type="GO" id="GO:0046677">
    <property type="term" value="P:response to antibiotic"/>
    <property type="evidence" value="ECO:0007669"/>
    <property type="project" value="TreeGrafter"/>
</dbReference>
<dbReference type="Gene3D" id="1.10.287.470">
    <property type="entry name" value="Helix hairpin bin"/>
    <property type="match status" value="1"/>
</dbReference>
<evidence type="ECO:0000256" key="3">
    <source>
        <dbReference type="SAM" id="Coils"/>
    </source>
</evidence>
<feature type="coiled-coil region" evidence="3">
    <location>
        <begin position="109"/>
        <end position="167"/>
    </location>
</feature>
<feature type="compositionally biased region" description="Low complexity" evidence="4">
    <location>
        <begin position="376"/>
        <end position="394"/>
    </location>
</feature>
<dbReference type="PROSITE" id="PS51257">
    <property type="entry name" value="PROKAR_LIPOPROTEIN"/>
    <property type="match status" value="1"/>
</dbReference>
<dbReference type="EMBL" id="CP020121">
    <property type="protein sequence ID" value="AQZ99845.1"/>
    <property type="molecule type" value="Genomic_DNA"/>
</dbReference>
<dbReference type="Pfam" id="PF25876">
    <property type="entry name" value="HH_MFP_RND"/>
    <property type="match status" value="1"/>
</dbReference>
<evidence type="ECO:0000313" key="10">
    <source>
        <dbReference type="EMBL" id="AQZ99845.1"/>
    </source>
</evidence>
<feature type="domain" description="Multidrug resistance protein MdtA-like beta-barrel" evidence="8">
    <location>
        <begin position="208"/>
        <end position="297"/>
    </location>
</feature>
<evidence type="ECO:0000259" key="7">
    <source>
        <dbReference type="Pfam" id="PF25917"/>
    </source>
</evidence>
<comment type="subcellular location">
    <subcellularLocation>
        <location evidence="1">Cell envelope</location>
    </subcellularLocation>
</comment>